<keyword evidence="3" id="KW-1185">Reference proteome</keyword>
<dbReference type="InterPro" id="IPR013766">
    <property type="entry name" value="Thioredoxin_domain"/>
</dbReference>
<proteinExistence type="predicted"/>
<dbReference type="InterPro" id="IPR050553">
    <property type="entry name" value="Thioredoxin_ResA/DsbE_sf"/>
</dbReference>
<dbReference type="Gene3D" id="3.40.30.10">
    <property type="entry name" value="Glutaredoxin"/>
    <property type="match status" value="1"/>
</dbReference>
<dbReference type="GO" id="GO:0016491">
    <property type="term" value="F:oxidoreductase activity"/>
    <property type="evidence" value="ECO:0007669"/>
    <property type="project" value="InterPro"/>
</dbReference>
<dbReference type="PANTHER" id="PTHR42852">
    <property type="entry name" value="THIOL:DISULFIDE INTERCHANGE PROTEIN DSBE"/>
    <property type="match status" value="1"/>
</dbReference>
<dbReference type="PROSITE" id="PS51352">
    <property type="entry name" value="THIOREDOXIN_2"/>
    <property type="match status" value="1"/>
</dbReference>
<protein>
    <submittedName>
        <fullName evidence="2">TlpA family protein disulfide reductase</fullName>
    </submittedName>
</protein>
<dbReference type="AlphaFoldDB" id="A0A5B8SRK2"/>
<sequence length="177" mass="19686">MLGEVRHVVAQAQVLLLVLVRSGLAGHFELAIRTVGGEGAASLDGQHVNVHELSEYRGQYLMVNFWAVWCKPCRREMPAMNKLNEALEEADFEIVGIHVGPAEPGIDRFLAEVPVDFTILVDEDITLSDWDVLGLPTNLLIDPDGRLIYKAVGERQWDAPEMLDFLKSMMTRTAEGS</sequence>
<evidence type="ECO:0000259" key="1">
    <source>
        <dbReference type="PROSITE" id="PS51352"/>
    </source>
</evidence>
<dbReference type="InterPro" id="IPR036249">
    <property type="entry name" value="Thioredoxin-like_sf"/>
</dbReference>
<dbReference type="SUPFAM" id="SSF52833">
    <property type="entry name" value="Thioredoxin-like"/>
    <property type="match status" value="1"/>
</dbReference>
<dbReference type="KEGG" id="paur:FGL86_00950"/>
<reference evidence="2 3" key="1">
    <citation type="submission" date="2019-06" db="EMBL/GenBank/DDBJ databases">
        <title>Genome analyses of bacteria isolated from kimchi.</title>
        <authorList>
            <person name="Lee S."/>
            <person name="Ahn S."/>
            <person name="Roh S."/>
        </authorList>
    </citation>
    <scope>NUCLEOTIDE SEQUENCE [LARGE SCALE GENOMIC DNA]</scope>
    <source>
        <strain evidence="2 3">CBA4606</strain>
    </source>
</reference>
<dbReference type="EMBL" id="CP042382">
    <property type="protein sequence ID" value="QEA37773.1"/>
    <property type="molecule type" value="Genomic_DNA"/>
</dbReference>
<organism evidence="2 3">
    <name type="scientific">Pistricoccus aurantiacus</name>
    <dbReference type="NCBI Taxonomy" id="1883414"/>
    <lineage>
        <taxon>Bacteria</taxon>
        <taxon>Pseudomonadati</taxon>
        <taxon>Pseudomonadota</taxon>
        <taxon>Gammaproteobacteria</taxon>
        <taxon>Oceanospirillales</taxon>
        <taxon>Halomonadaceae</taxon>
        <taxon>Pistricoccus</taxon>
    </lineage>
</organism>
<dbReference type="GO" id="GO:0016209">
    <property type="term" value="F:antioxidant activity"/>
    <property type="evidence" value="ECO:0007669"/>
    <property type="project" value="InterPro"/>
</dbReference>
<evidence type="ECO:0000313" key="2">
    <source>
        <dbReference type="EMBL" id="QEA37773.1"/>
    </source>
</evidence>
<dbReference type="InterPro" id="IPR000866">
    <property type="entry name" value="AhpC/TSA"/>
</dbReference>
<dbReference type="OrthoDB" id="9799347at2"/>
<dbReference type="CDD" id="cd02966">
    <property type="entry name" value="TlpA_like_family"/>
    <property type="match status" value="1"/>
</dbReference>
<dbReference type="Proteomes" id="UP000321272">
    <property type="component" value="Chromosome"/>
</dbReference>
<name>A0A5B8SRK2_9GAMM</name>
<feature type="domain" description="Thioredoxin" evidence="1">
    <location>
        <begin position="29"/>
        <end position="171"/>
    </location>
</feature>
<gene>
    <name evidence="2" type="ORF">FGL86_00950</name>
</gene>
<evidence type="ECO:0000313" key="3">
    <source>
        <dbReference type="Proteomes" id="UP000321272"/>
    </source>
</evidence>
<dbReference type="PANTHER" id="PTHR42852:SF18">
    <property type="entry name" value="CHROMOSOME UNDETERMINED SCAFFOLD_47, WHOLE GENOME SHOTGUN SEQUENCE"/>
    <property type="match status" value="1"/>
</dbReference>
<dbReference type="Pfam" id="PF00578">
    <property type="entry name" value="AhpC-TSA"/>
    <property type="match status" value="1"/>
</dbReference>
<accession>A0A5B8SRK2</accession>